<accession>A0A8J6XIH0</accession>
<comment type="caution">
    <text evidence="1">The sequence shown here is derived from an EMBL/GenBank/DDBJ whole genome shotgun (WGS) entry which is preliminary data.</text>
</comment>
<organism evidence="1 2">
    <name type="scientific">Iningainema tapete BLCC-T55</name>
    <dbReference type="NCBI Taxonomy" id="2748662"/>
    <lineage>
        <taxon>Bacteria</taxon>
        <taxon>Bacillati</taxon>
        <taxon>Cyanobacteriota</taxon>
        <taxon>Cyanophyceae</taxon>
        <taxon>Nostocales</taxon>
        <taxon>Scytonemataceae</taxon>
        <taxon>Iningainema tapete</taxon>
    </lineage>
</organism>
<evidence type="ECO:0000313" key="1">
    <source>
        <dbReference type="EMBL" id="MBD2771321.1"/>
    </source>
</evidence>
<dbReference type="Proteomes" id="UP000629098">
    <property type="component" value="Unassembled WGS sequence"/>
</dbReference>
<evidence type="ECO:0000313" key="2">
    <source>
        <dbReference type="Proteomes" id="UP000629098"/>
    </source>
</evidence>
<dbReference type="RefSeq" id="WP_190825618.1">
    <property type="nucleotide sequence ID" value="NZ_CAWPPI010000017.1"/>
</dbReference>
<name>A0A8J6XIH0_9CYAN</name>
<protein>
    <submittedName>
        <fullName evidence="1">Uncharacterized protein</fullName>
    </submittedName>
</protein>
<keyword evidence="2" id="KW-1185">Reference proteome</keyword>
<proteinExistence type="predicted"/>
<reference evidence="1" key="1">
    <citation type="submission" date="2020-09" db="EMBL/GenBank/DDBJ databases">
        <title>Iningainema tapete sp. nov. (Scytonemataceae, Cyanobacteria) from greenhouses in central Florida (USA) produces two types of nodularin with biosynthetic potential for microcystin-LR and anabaenopeptins.</title>
        <authorList>
            <person name="Berthold D.E."/>
            <person name="Lefler F.W."/>
            <person name="Huang I.-S."/>
            <person name="Abdulla H."/>
            <person name="Zimba P.V."/>
            <person name="Laughinghouse H.D. IV."/>
        </authorList>
    </citation>
    <scope>NUCLEOTIDE SEQUENCE</scope>
    <source>
        <strain evidence="1">BLCCT55</strain>
    </source>
</reference>
<sequence>MAQKSDYTQHAAWMSALNELAPQDYQKLLSRWRVEHQRRSNLWKAMKNLGLG</sequence>
<dbReference type="AlphaFoldDB" id="A0A8J6XIH0"/>
<dbReference type="EMBL" id="JACXAE010000017">
    <property type="protein sequence ID" value="MBD2771321.1"/>
    <property type="molecule type" value="Genomic_DNA"/>
</dbReference>
<gene>
    <name evidence="1" type="ORF">ICL16_04085</name>
</gene>